<organism evidence="2 3">
    <name type="scientific">Chengkuizengella marina</name>
    <dbReference type="NCBI Taxonomy" id="2507566"/>
    <lineage>
        <taxon>Bacteria</taxon>
        <taxon>Bacillati</taxon>
        <taxon>Bacillota</taxon>
        <taxon>Bacilli</taxon>
        <taxon>Bacillales</taxon>
        <taxon>Paenibacillaceae</taxon>
        <taxon>Chengkuizengella</taxon>
    </lineage>
</organism>
<evidence type="ECO:0000313" key="3">
    <source>
        <dbReference type="Proteomes" id="UP000448943"/>
    </source>
</evidence>
<dbReference type="PANTHER" id="PTHR10885:SF0">
    <property type="entry name" value="ISOPENTENYL-DIPHOSPHATE DELTA-ISOMERASE"/>
    <property type="match status" value="1"/>
</dbReference>
<dbReference type="InterPro" id="IPR015797">
    <property type="entry name" value="NUDIX_hydrolase-like_dom_sf"/>
</dbReference>
<keyword evidence="3" id="KW-1185">Reference proteome</keyword>
<dbReference type="CDD" id="cd04692">
    <property type="entry name" value="NUDIX_Hydrolase"/>
    <property type="match status" value="1"/>
</dbReference>
<dbReference type="EMBL" id="SIJB01000027">
    <property type="protein sequence ID" value="NBI29684.1"/>
    <property type="molecule type" value="Genomic_DNA"/>
</dbReference>
<dbReference type="GO" id="GO:0003824">
    <property type="term" value="F:catalytic activity"/>
    <property type="evidence" value="ECO:0007669"/>
    <property type="project" value="UniProtKB-ARBA"/>
</dbReference>
<accession>A0A6N9Q4Y7</accession>
<dbReference type="PANTHER" id="PTHR10885">
    <property type="entry name" value="ISOPENTENYL-DIPHOSPHATE DELTA-ISOMERASE"/>
    <property type="match status" value="1"/>
</dbReference>
<dbReference type="Gene3D" id="3.90.79.10">
    <property type="entry name" value="Nucleoside Triphosphate Pyrophosphohydrolase"/>
    <property type="match status" value="1"/>
</dbReference>
<protein>
    <submittedName>
        <fullName evidence="2">NUDIX domain-containing protein</fullName>
    </submittedName>
</protein>
<dbReference type="RefSeq" id="WP_160646490.1">
    <property type="nucleotide sequence ID" value="NZ_SIJB01000027.1"/>
</dbReference>
<dbReference type="Pfam" id="PF00293">
    <property type="entry name" value="NUDIX"/>
    <property type="match status" value="1"/>
</dbReference>
<dbReference type="InterPro" id="IPR000086">
    <property type="entry name" value="NUDIX_hydrolase_dom"/>
</dbReference>
<gene>
    <name evidence="2" type="ORF">ERL59_12010</name>
</gene>
<reference evidence="2 3" key="1">
    <citation type="submission" date="2019-01" db="EMBL/GenBank/DDBJ databases">
        <title>Chengkuizengella sp. nov., isolated from deep-sea sediment of East Pacific Ocean.</title>
        <authorList>
            <person name="Yang J."/>
            <person name="Lai Q."/>
            <person name="Shao Z."/>
        </authorList>
    </citation>
    <scope>NUCLEOTIDE SEQUENCE [LARGE SCALE GENOMIC DNA]</scope>
    <source>
        <strain evidence="2 3">YPA3-1-1</strain>
    </source>
</reference>
<proteinExistence type="predicted"/>
<name>A0A6N9Q4Y7_9BACL</name>
<comment type="caution">
    <text evidence="2">The sequence shown here is derived from an EMBL/GenBank/DDBJ whole genome shotgun (WGS) entry which is preliminary data.</text>
</comment>
<evidence type="ECO:0000313" key="2">
    <source>
        <dbReference type="EMBL" id="NBI29684.1"/>
    </source>
</evidence>
<dbReference type="PROSITE" id="PS51462">
    <property type="entry name" value="NUDIX"/>
    <property type="match status" value="1"/>
</dbReference>
<dbReference type="Proteomes" id="UP000448943">
    <property type="component" value="Unassembled WGS sequence"/>
</dbReference>
<feature type="domain" description="Nudix hydrolase" evidence="1">
    <location>
        <begin position="28"/>
        <end position="169"/>
    </location>
</feature>
<dbReference type="OrthoDB" id="9780586at2"/>
<evidence type="ECO:0000259" key="1">
    <source>
        <dbReference type="PROSITE" id="PS51462"/>
    </source>
</evidence>
<dbReference type="SUPFAM" id="SSF55811">
    <property type="entry name" value="Nudix"/>
    <property type="match status" value="1"/>
</dbReference>
<sequence length="200" mass="23550">MSELLHIFDEEMNLIGKQSRDIVHKKGYWHETFHCWITVREKGITYILFQKRAACKEDYPNFLDITSAGHLLASESIKDGIREVEEELGLKLKFEDLVSIGIIKEEIRTETIIDREFCHVFLYETDIIPQFKLQQEEVASIFKVKLNEVIQLYEGCLSKIKAIEINNKNESKGRIVYKKHILNDSGSYYQQIFDFIKNRN</sequence>
<dbReference type="AlphaFoldDB" id="A0A6N9Q4Y7"/>